<evidence type="ECO:0000313" key="1">
    <source>
        <dbReference type="EMBL" id="MDP1027642.1"/>
    </source>
</evidence>
<accession>A0ABT9EKZ7</accession>
<comment type="caution">
    <text evidence="1">The sequence shown here is derived from an EMBL/GenBank/DDBJ whole genome shotgun (WGS) entry which is preliminary data.</text>
</comment>
<dbReference type="Proteomes" id="UP001230685">
    <property type="component" value="Unassembled WGS sequence"/>
</dbReference>
<keyword evidence="2" id="KW-1185">Reference proteome</keyword>
<proteinExistence type="predicted"/>
<dbReference type="RefSeq" id="WP_305173351.1">
    <property type="nucleotide sequence ID" value="NZ_JAUUDS010000004.1"/>
</dbReference>
<organism evidence="1 2">
    <name type="scientific">Sphingomonas aurea</name>
    <dbReference type="NCBI Taxonomy" id="3063994"/>
    <lineage>
        <taxon>Bacteria</taxon>
        <taxon>Pseudomonadati</taxon>
        <taxon>Pseudomonadota</taxon>
        <taxon>Alphaproteobacteria</taxon>
        <taxon>Sphingomonadales</taxon>
        <taxon>Sphingomonadaceae</taxon>
        <taxon>Sphingomonas</taxon>
    </lineage>
</organism>
<sequence length="74" mass="7345">MRKAAQGGTISFARIGGRGGLRIVSPQVGRKPGEAPGPTAVPLFVGGAGDIVLIAETDPATDSGTIGRATMTGR</sequence>
<protein>
    <submittedName>
        <fullName evidence="1">Uncharacterized protein</fullName>
    </submittedName>
</protein>
<reference evidence="1 2" key="1">
    <citation type="submission" date="2023-07" db="EMBL/GenBank/DDBJ databases">
        <authorList>
            <person name="Kim M.K."/>
        </authorList>
    </citation>
    <scope>NUCLEOTIDE SEQUENCE [LARGE SCALE GENOMIC DNA]</scope>
    <source>
        <strain evidence="1 2">KR1UV-12</strain>
    </source>
</reference>
<name>A0ABT9EKZ7_9SPHN</name>
<gene>
    <name evidence="1" type="ORF">Q5H91_10490</name>
</gene>
<evidence type="ECO:0000313" key="2">
    <source>
        <dbReference type="Proteomes" id="UP001230685"/>
    </source>
</evidence>
<dbReference type="EMBL" id="JAUUDS010000004">
    <property type="protein sequence ID" value="MDP1027642.1"/>
    <property type="molecule type" value="Genomic_DNA"/>
</dbReference>